<evidence type="ECO:0000313" key="8">
    <source>
        <dbReference type="Proteomes" id="UP000436088"/>
    </source>
</evidence>
<dbReference type="AlphaFoldDB" id="A0A6A2ZTC3"/>
<dbReference type="SUPFAM" id="SSF51445">
    <property type="entry name" value="(Trans)glycosidases"/>
    <property type="match status" value="1"/>
</dbReference>
<reference evidence="7" key="1">
    <citation type="submission" date="2019-09" db="EMBL/GenBank/DDBJ databases">
        <title>Draft genome information of white flower Hibiscus syriacus.</title>
        <authorList>
            <person name="Kim Y.-M."/>
        </authorList>
    </citation>
    <scope>NUCLEOTIDE SEQUENCE [LARGE SCALE GENOMIC DNA]</scope>
    <source>
        <strain evidence="7">YM2019G1</strain>
    </source>
</reference>
<dbReference type="Gene3D" id="3.20.20.80">
    <property type="entry name" value="Glycosidases"/>
    <property type="match status" value="1"/>
</dbReference>
<organism evidence="7 8">
    <name type="scientific">Hibiscus syriacus</name>
    <name type="common">Rose of Sharon</name>
    <dbReference type="NCBI Taxonomy" id="106335"/>
    <lineage>
        <taxon>Eukaryota</taxon>
        <taxon>Viridiplantae</taxon>
        <taxon>Streptophyta</taxon>
        <taxon>Embryophyta</taxon>
        <taxon>Tracheophyta</taxon>
        <taxon>Spermatophyta</taxon>
        <taxon>Magnoliopsida</taxon>
        <taxon>eudicotyledons</taxon>
        <taxon>Gunneridae</taxon>
        <taxon>Pentapetalae</taxon>
        <taxon>rosids</taxon>
        <taxon>malvids</taxon>
        <taxon>Malvales</taxon>
        <taxon>Malvaceae</taxon>
        <taxon>Malvoideae</taxon>
        <taxon>Hibiscus</taxon>
    </lineage>
</organism>
<evidence type="ECO:0000259" key="6">
    <source>
        <dbReference type="Pfam" id="PF26410"/>
    </source>
</evidence>
<comment type="caution">
    <text evidence="7">The sequence shown here is derived from an EMBL/GenBank/DDBJ whole genome shotgun (WGS) entry which is preliminary data.</text>
</comment>
<dbReference type="EMBL" id="VEPZ02001094">
    <property type="protein sequence ID" value="KAE8695158.1"/>
    <property type="molecule type" value="Genomic_DNA"/>
</dbReference>
<evidence type="ECO:0000256" key="2">
    <source>
        <dbReference type="ARBA" id="ARBA00005641"/>
    </source>
</evidence>
<evidence type="ECO:0000256" key="3">
    <source>
        <dbReference type="ARBA" id="ARBA00012706"/>
    </source>
</evidence>
<dbReference type="GO" id="GO:0016985">
    <property type="term" value="F:mannan endo-1,4-beta-mannosidase activity"/>
    <property type="evidence" value="ECO:0007669"/>
    <property type="project" value="UniProtKB-EC"/>
</dbReference>
<dbReference type="InterPro" id="IPR045053">
    <property type="entry name" value="MAN-like"/>
</dbReference>
<feature type="domain" description="Glycoside hydrolase family 5" evidence="6">
    <location>
        <begin position="273"/>
        <end position="514"/>
    </location>
</feature>
<accession>A0A6A2ZTC3</accession>
<name>A0A6A2ZTC3_HIBSY</name>
<proteinExistence type="inferred from homology"/>
<comment type="similarity">
    <text evidence="2">Belongs to the glycosyl hydrolase 5 (cellulase A) family.</text>
</comment>
<dbReference type="EC" id="3.2.1.78" evidence="3"/>
<evidence type="ECO:0000256" key="5">
    <source>
        <dbReference type="ARBA" id="ARBA00023295"/>
    </source>
</evidence>
<dbReference type="InterPro" id="IPR017853">
    <property type="entry name" value="GH"/>
</dbReference>
<comment type="catalytic activity">
    <reaction evidence="1">
        <text>Random hydrolysis of (1-&gt;4)-beta-D-mannosidic linkages in mannans, galactomannans and glucomannans.</text>
        <dbReference type="EC" id="3.2.1.78"/>
    </reaction>
</comment>
<dbReference type="PANTHER" id="PTHR31451">
    <property type="match status" value="1"/>
</dbReference>
<evidence type="ECO:0000313" key="7">
    <source>
        <dbReference type="EMBL" id="KAE8695158.1"/>
    </source>
</evidence>
<dbReference type="PANTHER" id="PTHR31451:SF64">
    <property type="entry name" value="MANNAN ENDO-1,4-BETA-MANNOSIDASE 7"/>
    <property type="match status" value="1"/>
</dbReference>
<keyword evidence="8" id="KW-1185">Reference proteome</keyword>
<dbReference type="Pfam" id="PF26410">
    <property type="entry name" value="GH5_mannosidase"/>
    <property type="match status" value="1"/>
</dbReference>
<keyword evidence="4" id="KW-0378">Hydrolase</keyword>
<evidence type="ECO:0000256" key="4">
    <source>
        <dbReference type="ARBA" id="ARBA00022801"/>
    </source>
</evidence>
<keyword evidence="5" id="KW-0326">Glycosidase</keyword>
<dbReference type="InterPro" id="IPR001547">
    <property type="entry name" value="Glyco_hydro_5"/>
</dbReference>
<sequence>MFLKQKVKVQWLKEGDKCTKFFHSTVALKNKRETIRLLIDDQGNILENFDDMSSAVIKFFTNLRGTSDPLVKIPDPNLLKILQSSLPANLAANLSKDITKDEIKEGFFSQGNDRAPGPNGYSPLSFKKSWAIIEDDITTAIKQFFQYSFLLLAFNATTIALIPKIPNPRARGVRQGDPPSPFICPFNECSIKTLEPGCFKRFFWKGTDKPAAGARVSWKKICHPKSERGLGLKDLKTWNKACMMILIKNILASDGSLWVAWLGMYILMQMISGMAMGRVRAGYCPPSSSPFKKPYPSPLKNREDLNRDPHRGLDFVIAEARKYRIKLILSLTNNYESFGGKKQYVNWARSQGQYLTSDDMISSEILLLRATIRIMSRYNSFTGIHYKDDPTIMAWELMNEPRCTSDPSGRTIQAWIMEMASHVKSIDRNHLLEAGLEGFYDNQLLRRRGSIPAWILEQISLQIIGSLGFRHSYPPHMNNTSSFLNNWLDAHIRDAKVVLRKQIVLAKFGKSRKDPVSALIRGTKCSTPCTTKYTRVLQLLAEMDSLGDGYEVVLSESSSTANVIAQQSRKLDQIRKIVTRVRNVQRWKRAKPMRKGRWHRRNRGKRIGS</sequence>
<protein>
    <recommendedName>
        <fullName evidence="3">mannan endo-1,4-beta-mannosidase</fullName>
        <ecNumber evidence="3">3.2.1.78</ecNumber>
    </recommendedName>
</protein>
<gene>
    <name evidence="7" type="ORF">F3Y22_tig00110733pilonHSYRG00247</name>
</gene>
<dbReference type="Proteomes" id="UP000436088">
    <property type="component" value="Unassembled WGS sequence"/>
</dbReference>
<evidence type="ECO:0000256" key="1">
    <source>
        <dbReference type="ARBA" id="ARBA00001678"/>
    </source>
</evidence>